<dbReference type="GeneID" id="114346262"/>
<reference evidence="2" key="1">
    <citation type="submission" date="2025-05" db="UniProtKB">
        <authorList>
            <consortium name="EnsemblMetazoa"/>
        </authorList>
    </citation>
    <scope>IDENTIFICATION</scope>
</reference>
<proteinExistence type="predicted"/>
<dbReference type="Pfam" id="PF25273">
    <property type="entry name" value="DUF7869"/>
    <property type="match status" value="1"/>
</dbReference>
<dbReference type="RefSeq" id="XP_050518456.1">
    <property type="nucleotide sequence ID" value="XM_050662499.1"/>
</dbReference>
<organism evidence="2 3">
    <name type="scientific">Diabrotica virgifera virgifera</name>
    <name type="common">western corn rootworm</name>
    <dbReference type="NCBI Taxonomy" id="50390"/>
    <lineage>
        <taxon>Eukaryota</taxon>
        <taxon>Metazoa</taxon>
        <taxon>Ecdysozoa</taxon>
        <taxon>Arthropoda</taxon>
        <taxon>Hexapoda</taxon>
        <taxon>Insecta</taxon>
        <taxon>Pterygota</taxon>
        <taxon>Neoptera</taxon>
        <taxon>Endopterygota</taxon>
        <taxon>Coleoptera</taxon>
        <taxon>Polyphaga</taxon>
        <taxon>Cucujiformia</taxon>
        <taxon>Chrysomeloidea</taxon>
        <taxon>Chrysomelidae</taxon>
        <taxon>Galerucinae</taxon>
        <taxon>Diabroticina</taxon>
        <taxon>Diabroticites</taxon>
        <taxon>Diabrotica</taxon>
    </lineage>
</organism>
<keyword evidence="3" id="KW-1185">Reference proteome</keyword>
<evidence type="ECO:0000313" key="2">
    <source>
        <dbReference type="EnsemblMetazoa" id="XP_050518456.1"/>
    </source>
</evidence>
<name>A0ABM5L7P2_DIAVI</name>
<dbReference type="EnsemblMetazoa" id="XM_050662499.1">
    <property type="protein sequence ID" value="XP_050518456.1"/>
    <property type="gene ID" value="LOC114346262"/>
</dbReference>
<protein>
    <recommendedName>
        <fullName evidence="1">DUF7869 domain-containing protein</fullName>
    </recommendedName>
</protein>
<dbReference type="Proteomes" id="UP001652700">
    <property type="component" value="Unplaced"/>
</dbReference>
<evidence type="ECO:0000313" key="3">
    <source>
        <dbReference type="Proteomes" id="UP001652700"/>
    </source>
</evidence>
<feature type="domain" description="DUF7869" evidence="1">
    <location>
        <begin position="114"/>
        <end position="212"/>
    </location>
</feature>
<dbReference type="InterPro" id="IPR057191">
    <property type="entry name" value="DUF7869"/>
</dbReference>
<accession>A0ABM5L7P2</accession>
<evidence type="ECO:0000259" key="1">
    <source>
        <dbReference type="Pfam" id="PF25273"/>
    </source>
</evidence>
<sequence>MIDAAIEQSENRKASLYTKSGQLRKRRRFSMSLQSRKKQKLEDKKNKFLLKDPCERGFVPRIIAFNESIVPIGRKHKQFPTAVVWHEAISGRSKEDIISAFYAFFLDNRDVENIILWLDNCAAQNKNWAFFSFCVYLVNSSDVALKSLSLKFFEPGHTFMSADSFHHQVEKSLKQMKKVFDFEDYKDAVQKANSSKVKLIEMKINNFFNWEDKSSQYKLSRINPRPYLNNMVQVDFERGYQSLSYKCTFNAQEAIVLNFLVAKHQKNGLEKPKSKIDYRGISQNRKDTLINRLRGIIPIARMNFWNDLPVSENPVTEDE</sequence>